<keyword evidence="4 17" id="KW-0515">Mutator protein</keyword>
<dbReference type="NCBIfam" id="NF002677">
    <property type="entry name" value="PRK02406.1"/>
    <property type="match status" value="1"/>
</dbReference>
<keyword evidence="13 17" id="KW-0238">DNA-binding</keyword>
<feature type="compositionally biased region" description="Basic and acidic residues" evidence="18">
    <location>
        <begin position="441"/>
        <end position="452"/>
    </location>
</feature>
<evidence type="ECO:0000256" key="17">
    <source>
        <dbReference type="HAMAP-Rule" id="MF_01113"/>
    </source>
</evidence>
<dbReference type="HAMAP" id="MF_01113">
    <property type="entry name" value="DNApol_IV"/>
    <property type="match status" value="1"/>
</dbReference>
<dbReference type="InterPro" id="IPR043128">
    <property type="entry name" value="Rev_trsase/Diguanyl_cyclase"/>
</dbReference>
<dbReference type="FunFam" id="3.30.1490.100:FF:000004">
    <property type="entry name" value="DNA polymerase IV"/>
    <property type="match status" value="1"/>
</dbReference>
<dbReference type="InterPro" id="IPR036775">
    <property type="entry name" value="DNA_pol_Y-fam_lit_finger_sf"/>
</dbReference>
<feature type="binding site" evidence="17">
    <location>
        <position position="115"/>
    </location>
    <ligand>
        <name>Mg(2+)</name>
        <dbReference type="ChEBI" id="CHEBI:18420"/>
    </ligand>
</feature>
<keyword evidence="5 17" id="KW-0963">Cytoplasm</keyword>
<comment type="catalytic activity">
    <reaction evidence="16 17">
        <text>DNA(n) + a 2'-deoxyribonucleoside 5'-triphosphate = DNA(n+1) + diphosphate</text>
        <dbReference type="Rhea" id="RHEA:22508"/>
        <dbReference type="Rhea" id="RHEA-COMP:17339"/>
        <dbReference type="Rhea" id="RHEA-COMP:17340"/>
        <dbReference type="ChEBI" id="CHEBI:33019"/>
        <dbReference type="ChEBI" id="CHEBI:61560"/>
        <dbReference type="ChEBI" id="CHEBI:173112"/>
        <dbReference type="EC" id="2.7.7.7"/>
    </reaction>
</comment>
<reference evidence="20 21" key="1">
    <citation type="submission" date="2018-12" db="EMBL/GenBank/DDBJ databases">
        <authorList>
            <consortium name="Pathogen Informatics"/>
        </authorList>
    </citation>
    <scope>NUCLEOTIDE SEQUENCE [LARGE SCALE GENOMIC DNA]</scope>
    <source>
        <strain evidence="20 21">NCTC12967</strain>
    </source>
</reference>
<dbReference type="FunFam" id="3.40.1170.60:FF:000001">
    <property type="entry name" value="DNA polymerase IV"/>
    <property type="match status" value="1"/>
</dbReference>
<evidence type="ECO:0000313" key="20">
    <source>
        <dbReference type="EMBL" id="VEH69663.1"/>
    </source>
</evidence>
<gene>
    <name evidence="17 20" type="primary">dinB</name>
    <name evidence="20" type="ORF">NCTC12967_00936</name>
</gene>
<dbReference type="InterPro" id="IPR043502">
    <property type="entry name" value="DNA/RNA_pol_sf"/>
</dbReference>
<evidence type="ECO:0000256" key="14">
    <source>
        <dbReference type="ARBA" id="ARBA00023204"/>
    </source>
</evidence>
<keyword evidence="14 17" id="KW-0234">DNA repair</keyword>
<dbReference type="Pfam" id="PF11799">
    <property type="entry name" value="IMS_C"/>
    <property type="match status" value="1"/>
</dbReference>
<evidence type="ECO:0000256" key="2">
    <source>
        <dbReference type="ARBA" id="ARBA00010945"/>
    </source>
</evidence>
<keyword evidence="9 17" id="KW-0479">Metal-binding</keyword>
<keyword evidence="6 17" id="KW-0808">Transferase</keyword>
<accession>A0A448MWZ9</accession>
<dbReference type="SUPFAM" id="SSF100879">
    <property type="entry name" value="Lesion bypass DNA polymerase (Y-family), little finger domain"/>
    <property type="match status" value="1"/>
</dbReference>
<dbReference type="InterPro" id="IPR024728">
    <property type="entry name" value="PolY_HhH_motif"/>
</dbReference>
<dbReference type="GO" id="GO:0042276">
    <property type="term" value="P:error-prone translesion synthesis"/>
    <property type="evidence" value="ECO:0007669"/>
    <property type="project" value="TreeGrafter"/>
</dbReference>
<evidence type="ECO:0000256" key="11">
    <source>
        <dbReference type="ARBA" id="ARBA00022842"/>
    </source>
</evidence>
<dbReference type="Gene3D" id="3.30.1490.100">
    <property type="entry name" value="DNA polymerase, Y-family, little finger domain"/>
    <property type="match status" value="1"/>
</dbReference>
<dbReference type="AlphaFoldDB" id="A0A448MWZ9"/>
<keyword evidence="11 17" id="KW-0460">Magnesium</keyword>
<feature type="active site" evidence="17">
    <location>
        <position position="116"/>
    </location>
</feature>
<dbReference type="InterPro" id="IPR050116">
    <property type="entry name" value="DNA_polymerase-Y"/>
</dbReference>
<proteinExistence type="inferred from homology"/>
<evidence type="ECO:0000256" key="16">
    <source>
        <dbReference type="ARBA" id="ARBA00049244"/>
    </source>
</evidence>
<evidence type="ECO:0000256" key="5">
    <source>
        <dbReference type="ARBA" id="ARBA00022490"/>
    </source>
</evidence>
<feature type="region of interest" description="Disordered" evidence="18">
    <location>
        <begin position="440"/>
        <end position="461"/>
    </location>
</feature>
<dbReference type="GO" id="GO:0006281">
    <property type="term" value="P:DNA repair"/>
    <property type="evidence" value="ECO:0007669"/>
    <property type="project" value="UniProtKB-UniRule"/>
</dbReference>
<feature type="site" description="Substrate discrimination" evidence="17">
    <location>
        <position position="26"/>
    </location>
</feature>
<evidence type="ECO:0000256" key="12">
    <source>
        <dbReference type="ARBA" id="ARBA00022932"/>
    </source>
</evidence>
<comment type="function">
    <text evidence="15 17">Poorly processive, error-prone DNA polymerase involved in untargeted mutagenesis. Copies undamaged DNA at stalled replication forks, which arise in vivo from mismatched or misaligned primer ends. These misaligned primers can be extended by PolIV. Exhibits no 3'-5' exonuclease (proofreading) activity. May be involved in translesional synthesis, in conjunction with the beta clamp from PolIII.</text>
</comment>
<dbReference type="GO" id="GO:0003684">
    <property type="term" value="F:damaged DNA binding"/>
    <property type="evidence" value="ECO:0007669"/>
    <property type="project" value="InterPro"/>
</dbReference>
<evidence type="ECO:0000256" key="7">
    <source>
        <dbReference type="ARBA" id="ARBA00022695"/>
    </source>
</evidence>
<evidence type="ECO:0000256" key="18">
    <source>
        <dbReference type="SAM" id="MobiDB-lite"/>
    </source>
</evidence>
<dbReference type="PANTHER" id="PTHR11076:SF33">
    <property type="entry name" value="DNA POLYMERASE KAPPA"/>
    <property type="match status" value="1"/>
</dbReference>
<comment type="subcellular location">
    <subcellularLocation>
        <location evidence="1 17">Cytoplasm</location>
    </subcellularLocation>
</comment>
<dbReference type="Pfam" id="PF00817">
    <property type="entry name" value="IMS"/>
    <property type="match status" value="1"/>
</dbReference>
<evidence type="ECO:0000256" key="13">
    <source>
        <dbReference type="ARBA" id="ARBA00023125"/>
    </source>
</evidence>
<name>A0A448MWZ9_9ACTN</name>
<dbReference type="GO" id="GO:0006261">
    <property type="term" value="P:DNA-templated DNA replication"/>
    <property type="evidence" value="ECO:0007669"/>
    <property type="project" value="UniProtKB-UniRule"/>
</dbReference>
<dbReference type="EMBL" id="LR134406">
    <property type="protein sequence ID" value="VEH69663.1"/>
    <property type="molecule type" value="Genomic_DNA"/>
</dbReference>
<evidence type="ECO:0000256" key="1">
    <source>
        <dbReference type="ARBA" id="ARBA00004496"/>
    </source>
</evidence>
<dbReference type="PANTHER" id="PTHR11076">
    <property type="entry name" value="DNA REPAIR POLYMERASE UMUC / TRANSFERASE FAMILY MEMBER"/>
    <property type="match status" value="1"/>
</dbReference>
<dbReference type="SUPFAM" id="SSF56672">
    <property type="entry name" value="DNA/RNA polymerases"/>
    <property type="match status" value="1"/>
</dbReference>
<dbReference type="Gene3D" id="1.10.150.20">
    <property type="entry name" value="5' to 3' exonuclease, C-terminal subdomain"/>
    <property type="match status" value="1"/>
</dbReference>
<comment type="similarity">
    <text evidence="2 17">Belongs to the DNA polymerase type-Y family.</text>
</comment>
<dbReference type="NCBIfam" id="NF002882">
    <property type="entry name" value="PRK03348.1"/>
    <property type="match status" value="1"/>
</dbReference>
<feature type="binding site" evidence="17">
    <location>
        <position position="21"/>
    </location>
    <ligand>
        <name>Mg(2+)</name>
        <dbReference type="ChEBI" id="CHEBI:18420"/>
    </ligand>
</feature>
<evidence type="ECO:0000256" key="15">
    <source>
        <dbReference type="ARBA" id="ARBA00025589"/>
    </source>
</evidence>
<evidence type="ECO:0000256" key="6">
    <source>
        <dbReference type="ARBA" id="ARBA00022679"/>
    </source>
</evidence>
<keyword evidence="21" id="KW-1185">Reference proteome</keyword>
<dbReference type="Gene3D" id="3.40.1170.60">
    <property type="match status" value="1"/>
</dbReference>
<dbReference type="Gene3D" id="3.30.70.270">
    <property type="match status" value="1"/>
</dbReference>
<dbReference type="PROSITE" id="PS50173">
    <property type="entry name" value="UMUC"/>
    <property type="match status" value="1"/>
</dbReference>
<dbReference type="GO" id="GO:0009432">
    <property type="term" value="P:SOS response"/>
    <property type="evidence" value="ECO:0007669"/>
    <property type="project" value="TreeGrafter"/>
</dbReference>
<sequence length="461" mass="49758">MSGEITNLTRMRSTSSILHLDLDAFFAAVEQRDKPSLRGKPVIVGGAGPRGVVATASYEARVFGVRSAMSGTEARRRCPHAAFLGGRFGAYRQSSQVVMELLREISPLVEPLSFDEAYVDLEASRWNLAKLDEHVAGLRAELTRRTAGLTASVGVGSSKFLAKLGSEAAKPDGVRIIAPGEEIEFISPLPVRAIPGVGPVTEGKLLALGLATVADLRAADPRELVRELGRAAGESLRHLAHGRDDREVEAEREAKSISVEDTFPTDLTDWPRLASILRRDAESVAGRLQRSGSFARTVAIKVRMADFTTISKARSLGGATDHAEVIGRVGEELLAEVDIREGVRLLGIGVSNFTRAAQERLFEDETPKTGRTETEVEVDTSGVRGRGFFPGADVIHDALGRGWVWGSGLGRVTVRFETRHTGPGPVRTFLEDDPALQLAKELPDLPESRLETAPRQGPVAR</sequence>
<organism evidence="20 21">
    <name type="scientific">Arachnia propionica</name>
    <dbReference type="NCBI Taxonomy" id="1750"/>
    <lineage>
        <taxon>Bacteria</taxon>
        <taxon>Bacillati</taxon>
        <taxon>Actinomycetota</taxon>
        <taxon>Actinomycetes</taxon>
        <taxon>Propionibacteriales</taxon>
        <taxon>Propionibacteriaceae</taxon>
        <taxon>Arachnia</taxon>
    </lineage>
</organism>
<evidence type="ECO:0000256" key="8">
    <source>
        <dbReference type="ARBA" id="ARBA00022705"/>
    </source>
</evidence>
<evidence type="ECO:0000256" key="4">
    <source>
        <dbReference type="ARBA" id="ARBA00022457"/>
    </source>
</evidence>
<dbReference type="GO" id="GO:0000287">
    <property type="term" value="F:magnesium ion binding"/>
    <property type="evidence" value="ECO:0007669"/>
    <property type="project" value="UniProtKB-UniRule"/>
</dbReference>
<keyword evidence="8 17" id="KW-0235">DNA replication</keyword>
<dbReference type="GO" id="GO:0003887">
    <property type="term" value="F:DNA-directed DNA polymerase activity"/>
    <property type="evidence" value="ECO:0007669"/>
    <property type="project" value="UniProtKB-UniRule"/>
</dbReference>
<evidence type="ECO:0000256" key="10">
    <source>
        <dbReference type="ARBA" id="ARBA00022763"/>
    </source>
</evidence>
<comment type="subunit">
    <text evidence="3 17">Monomer.</text>
</comment>
<keyword evidence="12 17" id="KW-0239">DNA-directed DNA polymerase</keyword>
<keyword evidence="7 17" id="KW-0548">Nucleotidyltransferase</keyword>
<evidence type="ECO:0000256" key="9">
    <source>
        <dbReference type="ARBA" id="ARBA00022723"/>
    </source>
</evidence>
<dbReference type="Pfam" id="PF11798">
    <property type="entry name" value="IMS_HHH"/>
    <property type="match status" value="1"/>
</dbReference>
<dbReference type="InterPro" id="IPR001126">
    <property type="entry name" value="UmuC"/>
</dbReference>
<comment type="cofactor">
    <cofactor evidence="17">
        <name>Mg(2+)</name>
        <dbReference type="ChEBI" id="CHEBI:18420"/>
    </cofactor>
    <text evidence="17">Binds 2 magnesium ions per subunit.</text>
</comment>
<dbReference type="InterPro" id="IPR022880">
    <property type="entry name" value="DNApol_IV"/>
</dbReference>
<protein>
    <recommendedName>
        <fullName evidence="17">DNA polymerase IV</fullName>
        <shortName evidence="17">Pol IV</shortName>
        <ecNumber evidence="17">2.7.7.7</ecNumber>
    </recommendedName>
</protein>
<evidence type="ECO:0000259" key="19">
    <source>
        <dbReference type="PROSITE" id="PS50173"/>
    </source>
</evidence>
<evidence type="ECO:0000313" key="21">
    <source>
        <dbReference type="Proteomes" id="UP000273044"/>
    </source>
</evidence>
<feature type="domain" description="UmuC" evidence="19">
    <location>
        <begin position="17"/>
        <end position="198"/>
    </location>
</feature>
<dbReference type="InterPro" id="IPR017961">
    <property type="entry name" value="DNA_pol_Y-fam_little_finger"/>
</dbReference>
<keyword evidence="10 17" id="KW-0227">DNA damage</keyword>
<dbReference type="Proteomes" id="UP000273044">
    <property type="component" value="Chromosome"/>
</dbReference>
<dbReference type="GO" id="GO:0005829">
    <property type="term" value="C:cytosol"/>
    <property type="evidence" value="ECO:0007669"/>
    <property type="project" value="TreeGrafter"/>
</dbReference>
<evidence type="ECO:0000256" key="3">
    <source>
        <dbReference type="ARBA" id="ARBA00011245"/>
    </source>
</evidence>
<dbReference type="EC" id="2.7.7.7" evidence="17"/>
<dbReference type="CDD" id="cd03586">
    <property type="entry name" value="PolY_Pol_IV_kappa"/>
    <property type="match status" value="1"/>
</dbReference>